<name>A0ABQ5XRJ9_9GAMM</name>
<gene>
    <name evidence="2" type="ORF">GCM10007901_33160</name>
</gene>
<evidence type="ECO:0000313" key="2">
    <source>
        <dbReference type="EMBL" id="GLQ94364.1"/>
    </source>
</evidence>
<evidence type="ECO:0000313" key="3">
    <source>
        <dbReference type="Proteomes" id="UP001156670"/>
    </source>
</evidence>
<dbReference type="Proteomes" id="UP001156670">
    <property type="component" value="Unassembled WGS sequence"/>
</dbReference>
<dbReference type="EMBL" id="BSOB01000046">
    <property type="protein sequence ID" value="GLQ94364.1"/>
    <property type="molecule type" value="Genomic_DNA"/>
</dbReference>
<comment type="caution">
    <text evidence="2">The sequence shown here is derived from an EMBL/GenBank/DDBJ whole genome shotgun (WGS) entry which is preliminary data.</text>
</comment>
<feature type="region of interest" description="Disordered" evidence="1">
    <location>
        <begin position="1"/>
        <end position="25"/>
    </location>
</feature>
<reference evidence="3" key="1">
    <citation type="journal article" date="2019" name="Int. J. Syst. Evol. Microbiol.">
        <title>The Global Catalogue of Microorganisms (GCM) 10K type strain sequencing project: providing services to taxonomists for standard genome sequencing and annotation.</title>
        <authorList>
            <consortium name="The Broad Institute Genomics Platform"/>
            <consortium name="The Broad Institute Genome Sequencing Center for Infectious Disease"/>
            <person name="Wu L."/>
            <person name="Ma J."/>
        </authorList>
    </citation>
    <scope>NUCLEOTIDE SEQUENCE [LARGE SCALE GENOMIC DNA]</scope>
    <source>
        <strain evidence="3">NBRC 111980</strain>
    </source>
</reference>
<organism evidence="2 3">
    <name type="scientific">Dyella acidisoli</name>
    <dbReference type="NCBI Taxonomy" id="1867834"/>
    <lineage>
        <taxon>Bacteria</taxon>
        <taxon>Pseudomonadati</taxon>
        <taxon>Pseudomonadota</taxon>
        <taxon>Gammaproteobacteria</taxon>
        <taxon>Lysobacterales</taxon>
        <taxon>Rhodanobacteraceae</taxon>
        <taxon>Dyella</taxon>
    </lineage>
</organism>
<proteinExistence type="predicted"/>
<protein>
    <recommendedName>
        <fullName evidence="4">Avirulence protein</fullName>
    </recommendedName>
</protein>
<accession>A0ABQ5XRJ9</accession>
<dbReference type="RefSeq" id="WP_284322065.1">
    <property type="nucleotide sequence ID" value="NZ_BSOB01000046.1"/>
</dbReference>
<keyword evidence="3" id="KW-1185">Reference proteome</keyword>
<sequence length="1460" mass="150545">MLIGPDGGSPVRSAPPQPVPTPTQLTQETPAQATAAVQNMTPQDVQTFKSDVSTMSATDRRNVANQLVTKLPITQLLTLEPAFDQDEIKNAIHSHGTPALQSEYEIAQIDGNPTLKSGLAKLGLTSDQVARASDATRPILLDAAQAAAANQYDKALGDLQSAGTKASGELVTNAYAHLVSQDSQLPAPIKAILSDPDVVAQLQSSGSDALNKLSNGDFSGAVQSLTSKSPELAQKIVNAIGKQLPTGLAHDLLTDANFSKQLVSDKTLQSAVAQLLTNPDKALDSLSSMLSDNGARDAALAVASKNQQVISALNKVGLSPKDLQQAGAAAPHLLNAITALAPNGAGYQTALNELKAAGGVAPDVLAQVSKAIYAKLPQSIQKQLGELNINADQMDQFAQALPDLVDAASAMANGNWHDAIDSLMAAGQAAPGLTQSAIVALGKEMPAKPALLKTLLSDPNVASQLASDKTLQQGIDDLINGDTLNGASVLLHDDGIRDAVLKDVSQDPTISNALSKLGLNPDDLVQAGAAAPHLLDAAVALSNNNWKDAIDDFSQAASVAPDISKKISAKLVQYIPSDMLSKLSKLSITTDDLKNAGAALPDLINAAQSLAAGKYGDAVTQLGDAAAQAPDLAQKTINALGKQLPAGLAQDLLTDSTFSKQLATDKTLQSAVAQMLNDPNKALDSLSSILNDGGARDAALAVASKNQQVISALSKVGLSPGDLQQAGTAAPHMLNAMVALASGGDYKTALNELKAAGDAAPAVLNKVATAIYAKLPTSIQNQLSKLHISKDQVGQFAQALPDLVDAATAIASGNWHGAIDSLMTAGETAPELAQTAIQALGNQLPTKLSLLKTLLTDPQVASQLASDQTLHQGIDNLIDGNTLQGASVLLHDDGIRDAVLKDVSQDPTVSNALSKLGLKPDDLVQAGDAAPHLLDAAVALSNNNWSDAIKDFGDAAGAAPDLVKKVGDQLVAHMPPAMVKELGSIGLTQTDLQEAGTALPDFIDAVTNASHGDYMAALKSLGAATQSAPDLVAKAVNYAASKLPDNPDTQLLKTMLTDKSLVTTLVSNPDLQHSLGQLLNGDFKDGIQGIANNQPVMSQVAAVLAKDPAVMNRLKPLGVTTADDIAQLGPALADAVDLADDIAKGTDIGATIQAFGKLAQALPSDARDKIISNIVDKFKLSPELSDLISGSLEAIANPDIAKALGDAIKAFGSGNPLTFIQAVANVGEKVCNEAPGLAVDFMDNVLTKLPGSVGKFFDNHDLNQDLVQSGSMGEVFDALEKMAGGHIGDALDDLGSAIGKLITEGKHYQLGPWHIDLGFYTQTIGPYDLPFGQQGVDAVGALISQFEDALPPSVKNFMEQKAASAVANAGLDSIPVVGPAYGIYQSGTALISDISNHKGGLTIGLDTANLVVNAADLIPALDGVTEPLRTLIGVGKAVDQTVQFIQNTSNFGQQFTGMPA</sequence>
<evidence type="ECO:0000256" key="1">
    <source>
        <dbReference type="SAM" id="MobiDB-lite"/>
    </source>
</evidence>
<evidence type="ECO:0008006" key="4">
    <source>
        <dbReference type="Google" id="ProtNLM"/>
    </source>
</evidence>